<dbReference type="GO" id="GO:0005524">
    <property type="term" value="F:ATP binding"/>
    <property type="evidence" value="ECO:0007669"/>
    <property type="project" value="InterPro"/>
</dbReference>
<dbReference type="AlphaFoldDB" id="A0A397VFK0"/>
<evidence type="ECO:0000313" key="3">
    <source>
        <dbReference type="Proteomes" id="UP000266673"/>
    </source>
</evidence>
<keyword evidence="2" id="KW-0808">Transferase</keyword>
<dbReference type="PROSITE" id="PS50011">
    <property type="entry name" value="PROTEIN_KINASE_DOM"/>
    <property type="match status" value="1"/>
</dbReference>
<dbReference type="PANTHER" id="PTHR44329:SF6">
    <property type="entry name" value="RECEPTOR-INTERACTING SERINE_THREONINE-PROTEIN KINASE 1"/>
    <property type="match status" value="1"/>
</dbReference>
<gene>
    <name evidence="2" type="ORF">C2G38_2141089</name>
</gene>
<dbReference type="OrthoDB" id="2686471at2759"/>
<evidence type="ECO:0000313" key="2">
    <source>
        <dbReference type="EMBL" id="RIB20568.1"/>
    </source>
</evidence>
<dbReference type="InterPro" id="IPR000719">
    <property type="entry name" value="Prot_kinase_dom"/>
</dbReference>
<dbReference type="Pfam" id="PF07714">
    <property type="entry name" value="PK_Tyr_Ser-Thr"/>
    <property type="match status" value="1"/>
</dbReference>
<evidence type="ECO:0000259" key="1">
    <source>
        <dbReference type="PROSITE" id="PS50011"/>
    </source>
</evidence>
<proteinExistence type="predicted"/>
<dbReference type="Proteomes" id="UP000266673">
    <property type="component" value="Unassembled WGS sequence"/>
</dbReference>
<dbReference type="STRING" id="44941.A0A397VFK0"/>
<dbReference type="SUPFAM" id="SSF56112">
    <property type="entry name" value="Protein kinase-like (PK-like)"/>
    <property type="match status" value="1"/>
</dbReference>
<accession>A0A397VFK0</accession>
<feature type="domain" description="Protein kinase" evidence="1">
    <location>
        <begin position="1"/>
        <end position="341"/>
    </location>
</feature>
<comment type="caution">
    <text evidence="2">The sequence shown here is derived from an EMBL/GenBank/DDBJ whole genome shotgun (WGS) entry which is preliminary data.</text>
</comment>
<organism evidence="2 3">
    <name type="scientific">Gigaspora rosea</name>
    <dbReference type="NCBI Taxonomy" id="44941"/>
    <lineage>
        <taxon>Eukaryota</taxon>
        <taxon>Fungi</taxon>
        <taxon>Fungi incertae sedis</taxon>
        <taxon>Mucoromycota</taxon>
        <taxon>Glomeromycotina</taxon>
        <taxon>Glomeromycetes</taxon>
        <taxon>Diversisporales</taxon>
        <taxon>Gigasporaceae</taxon>
        <taxon>Gigaspora</taxon>
    </lineage>
</organism>
<keyword evidence="2" id="KW-0418">Kinase</keyword>
<dbReference type="InterPro" id="IPR051681">
    <property type="entry name" value="Ser/Thr_Kinases-Pseudokinases"/>
</dbReference>
<dbReference type="EMBL" id="QKWP01000410">
    <property type="protein sequence ID" value="RIB20568.1"/>
    <property type="molecule type" value="Genomic_DNA"/>
</dbReference>
<dbReference type="Gene3D" id="1.10.510.10">
    <property type="entry name" value="Transferase(Phosphotransferase) domain 1"/>
    <property type="match status" value="1"/>
</dbReference>
<reference evidence="2 3" key="1">
    <citation type="submission" date="2018-06" db="EMBL/GenBank/DDBJ databases">
        <title>Comparative genomics reveals the genomic features of Rhizophagus irregularis, R. cerebriforme, R. diaphanum and Gigaspora rosea, and their symbiotic lifestyle signature.</title>
        <authorList>
            <person name="Morin E."/>
            <person name="San Clemente H."/>
            <person name="Chen E.C.H."/>
            <person name="De La Providencia I."/>
            <person name="Hainaut M."/>
            <person name="Kuo A."/>
            <person name="Kohler A."/>
            <person name="Murat C."/>
            <person name="Tang N."/>
            <person name="Roy S."/>
            <person name="Loubradou J."/>
            <person name="Henrissat B."/>
            <person name="Grigoriev I.V."/>
            <person name="Corradi N."/>
            <person name="Roux C."/>
            <person name="Martin F.M."/>
        </authorList>
    </citation>
    <scope>NUCLEOTIDE SEQUENCE [LARGE SCALE GENOMIC DNA]</scope>
    <source>
        <strain evidence="2 3">DAOM 194757</strain>
    </source>
</reference>
<sequence>MSIITRAPALDLRNKAIEIIKKDPNYKSMPPLCNHEPPYNLVTCVICIQNKLISQFDEWTSGDPFIDFMIRGTQKNVTDIGEYFKWFDFADFKNVKYLLNGGFSRIYSCGNLILKVIPNSHNAPMKFMTEGSFLWLCMKNEITFSLKCLGVTRDPSTRNLRDFLKTASWENAPWKIRLQMLNTISINLYTLHELGAIHRDLHSGNILVQKMHDNHVDAYIADFGQTKYICCTSENCACINSSLYGVIPYIAPELFKCKTHTKASDIYSFGILMWELSSSEPPFINREHDINLIKEICKGLRPEVVPGTPSCYVDLMKRCWDTDPLKRPTMHEIRDITYSWVRDSTYTMVHSDYESFKVADEYQRNNPRSKISQYPSIEYSSLKQEIITSDDLFVIIC</sequence>
<dbReference type="PRINTS" id="PR00109">
    <property type="entry name" value="TYRKINASE"/>
</dbReference>
<dbReference type="GO" id="GO:0004674">
    <property type="term" value="F:protein serine/threonine kinase activity"/>
    <property type="evidence" value="ECO:0007669"/>
    <property type="project" value="TreeGrafter"/>
</dbReference>
<name>A0A397VFK0_9GLOM</name>
<dbReference type="PANTHER" id="PTHR44329">
    <property type="entry name" value="SERINE/THREONINE-PROTEIN KINASE TNNI3K-RELATED"/>
    <property type="match status" value="1"/>
</dbReference>
<dbReference type="InterPro" id="IPR001245">
    <property type="entry name" value="Ser-Thr/Tyr_kinase_cat_dom"/>
</dbReference>
<keyword evidence="3" id="KW-1185">Reference proteome</keyword>
<dbReference type="InterPro" id="IPR011009">
    <property type="entry name" value="Kinase-like_dom_sf"/>
</dbReference>
<protein>
    <submittedName>
        <fullName evidence="2">Kinase-like domain-containing protein</fullName>
    </submittedName>
</protein>